<evidence type="ECO:0000313" key="3">
    <source>
        <dbReference type="Proteomes" id="UP000799536"/>
    </source>
</evidence>
<gene>
    <name evidence="2" type="ORF">GQ43DRAFT_367005</name>
</gene>
<dbReference type="CDD" id="cd04301">
    <property type="entry name" value="NAT_SF"/>
    <property type="match status" value="1"/>
</dbReference>
<dbReference type="GO" id="GO:0016747">
    <property type="term" value="F:acyltransferase activity, transferring groups other than amino-acyl groups"/>
    <property type="evidence" value="ECO:0007669"/>
    <property type="project" value="InterPro"/>
</dbReference>
<dbReference type="InterPro" id="IPR016181">
    <property type="entry name" value="Acyl_CoA_acyltransferase"/>
</dbReference>
<sequence>MKSRYIRRWNANDDERWWLKVVEPDSGKVVGAACWAVERPKPDRPYKAEAVWYPEGSVERAFAERFINGLYGFIQKRVTRPHLDLLSIIVDPAYRRHGIGRMMIRWGTAKADELGIETAISSLPFAREAYAKCGFGMIEVILPDVNVPNPSERWKELQAEDLHGYLMWRPVGRDFIQGQDKAPWT</sequence>
<dbReference type="AlphaFoldDB" id="A0A9P4JVN0"/>
<comment type="caution">
    <text evidence="2">The sequence shown here is derived from an EMBL/GenBank/DDBJ whole genome shotgun (WGS) entry which is preliminary data.</text>
</comment>
<dbReference type="InterPro" id="IPR000182">
    <property type="entry name" value="GNAT_dom"/>
</dbReference>
<dbReference type="Gene3D" id="3.40.630.30">
    <property type="match status" value="1"/>
</dbReference>
<dbReference type="OrthoDB" id="2115692at2759"/>
<dbReference type="InterPro" id="IPR052523">
    <property type="entry name" value="Trichothecene_AcTrans"/>
</dbReference>
<dbReference type="Pfam" id="PF00583">
    <property type="entry name" value="Acetyltransf_1"/>
    <property type="match status" value="1"/>
</dbReference>
<dbReference type="PANTHER" id="PTHR42791">
    <property type="entry name" value="GNAT FAMILY ACETYLTRANSFERASE"/>
    <property type="match status" value="1"/>
</dbReference>
<reference evidence="2" key="1">
    <citation type="journal article" date="2020" name="Stud. Mycol.">
        <title>101 Dothideomycetes genomes: a test case for predicting lifestyles and emergence of pathogens.</title>
        <authorList>
            <person name="Haridas S."/>
            <person name="Albert R."/>
            <person name="Binder M."/>
            <person name="Bloem J."/>
            <person name="Labutti K."/>
            <person name="Salamov A."/>
            <person name="Andreopoulos B."/>
            <person name="Baker S."/>
            <person name="Barry K."/>
            <person name="Bills G."/>
            <person name="Bluhm B."/>
            <person name="Cannon C."/>
            <person name="Castanera R."/>
            <person name="Culley D."/>
            <person name="Daum C."/>
            <person name="Ezra D."/>
            <person name="Gonzalez J."/>
            <person name="Henrissat B."/>
            <person name="Kuo A."/>
            <person name="Liang C."/>
            <person name="Lipzen A."/>
            <person name="Lutzoni F."/>
            <person name="Magnuson J."/>
            <person name="Mondo S."/>
            <person name="Nolan M."/>
            <person name="Ohm R."/>
            <person name="Pangilinan J."/>
            <person name="Park H.-J."/>
            <person name="Ramirez L."/>
            <person name="Alfaro M."/>
            <person name="Sun H."/>
            <person name="Tritt A."/>
            <person name="Yoshinaga Y."/>
            <person name="Zwiers L.-H."/>
            <person name="Turgeon B."/>
            <person name="Goodwin S."/>
            <person name="Spatafora J."/>
            <person name="Crous P."/>
            <person name="Grigoriev I."/>
        </authorList>
    </citation>
    <scope>NUCLEOTIDE SEQUENCE</scope>
    <source>
        <strain evidence="2">ATCC 74209</strain>
    </source>
</reference>
<dbReference type="PANTHER" id="PTHR42791:SF5">
    <property type="entry name" value="HYPOTHETICAL ACETYLTRANSFERASE (EUROFUNG)"/>
    <property type="match status" value="1"/>
</dbReference>
<protein>
    <recommendedName>
        <fullName evidence="1">N-acetyltransferase domain-containing protein</fullName>
    </recommendedName>
</protein>
<dbReference type="SUPFAM" id="SSF55729">
    <property type="entry name" value="Acyl-CoA N-acyltransferases (Nat)"/>
    <property type="match status" value="1"/>
</dbReference>
<feature type="domain" description="N-acetyltransferase" evidence="1">
    <location>
        <begin position="1"/>
        <end position="172"/>
    </location>
</feature>
<dbReference type="EMBL" id="ML993904">
    <property type="protein sequence ID" value="KAF2203383.1"/>
    <property type="molecule type" value="Genomic_DNA"/>
</dbReference>
<name>A0A9P4JVN0_9PLEO</name>
<evidence type="ECO:0000259" key="1">
    <source>
        <dbReference type="PROSITE" id="PS51186"/>
    </source>
</evidence>
<evidence type="ECO:0000313" key="2">
    <source>
        <dbReference type="EMBL" id="KAF2203383.1"/>
    </source>
</evidence>
<dbReference type="PROSITE" id="PS51186">
    <property type="entry name" value="GNAT"/>
    <property type="match status" value="1"/>
</dbReference>
<organism evidence="2 3">
    <name type="scientific">Delitschia confertaspora ATCC 74209</name>
    <dbReference type="NCBI Taxonomy" id="1513339"/>
    <lineage>
        <taxon>Eukaryota</taxon>
        <taxon>Fungi</taxon>
        <taxon>Dikarya</taxon>
        <taxon>Ascomycota</taxon>
        <taxon>Pezizomycotina</taxon>
        <taxon>Dothideomycetes</taxon>
        <taxon>Pleosporomycetidae</taxon>
        <taxon>Pleosporales</taxon>
        <taxon>Delitschiaceae</taxon>
        <taxon>Delitschia</taxon>
    </lineage>
</organism>
<accession>A0A9P4JVN0</accession>
<keyword evidence="3" id="KW-1185">Reference proteome</keyword>
<dbReference type="Proteomes" id="UP000799536">
    <property type="component" value="Unassembled WGS sequence"/>
</dbReference>
<proteinExistence type="predicted"/>